<evidence type="ECO:0000313" key="2">
    <source>
        <dbReference type="Proteomes" id="UP000327468"/>
    </source>
</evidence>
<dbReference type="AlphaFoldDB" id="A0A5N5JGN9"/>
<accession>A0A5N5JGN9</accession>
<evidence type="ECO:0000313" key="1">
    <source>
        <dbReference type="EMBL" id="KAB5518348.1"/>
    </source>
</evidence>
<reference evidence="1 2" key="1">
    <citation type="submission" date="2019-06" db="EMBL/GenBank/DDBJ databases">
        <title>A chromosome-scale genome assembly of the striped catfish, Pangasianodon hypophthalmus.</title>
        <authorList>
            <person name="Wen M."/>
            <person name="Zahm M."/>
            <person name="Roques C."/>
            <person name="Cabau C."/>
            <person name="Klopp C."/>
            <person name="Donnadieu C."/>
            <person name="Jouanno E."/>
            <person name="Avarre J.-C."/>
            <person name="Campet M."/>
            <person name="Ha T.T.T."/>
            <person name="Dugue R."/>
            <person name="Lampietro C."/>
            <person name="Louis A."/>
            <person name="Herpin A."/>
            <person name="Echchiki A."/>
            <person name="Berthelot C."/>
            <person name="Parey E."/>
            <person name="Roest-Crollius H."/>
            <person name="Braasch I."/>
            <person name="Postlethwait J."/>
            <person name="Bobe J."/>
            <person name="Montfort J."/>
            <person name="Bouchez O."/>
            <person name="Begum T."/>
            <person name="Schartl M."/>
            <person name="Guiguen Y."/>
        </authorList>
    </citation>
    <scope>NUCLEOTIDE SEQUENCE [LARGE SCALE GENOMIC DNA]</scope>
    <source>
        <strain evidence="1 2">Indonesia</strain>
        <tissue evidence="1">Blood</tissue>
    </source>
</reference>
<proteinExistence type="predicted"/>
<dbReference type="EMBL" id="VFJC01000029">
    <property type="protein sequence ID" value="KAB5518348.1"/>
    <property type="molecule type" value="Genomic_DNA"/>
</dbReference>
<dbReference type="Proteomes" id="UP000327468">
    <property type="component" value="Chromosome 28"/>
</dbReference>
<organism evidence="1 2">
    <name type="scientific">Pangasianodon hypophthalmus</name>
    <name type="common">Striped catfish</name>
    <name type="synonym">Helicophagus hypophthalmus</name>
    <dbReference type="NCBI Taxonomy" id="310915"/>
    <lineage>
        <taxon>Eukaryota</taxon>
        <taxon>Metazoa</taxon>
        <taxon>Chordata</taxon>
        <taxon>Craniata</taxon>
        <taxon>Vertebrata</taxon>
        <taxon>Euteleostomi</taxon>
        <taxon>Actinopterygii</taxon>
        <taxon>Neopterygii</taxon>
        <taxon>Teleostei</taxon>
        <taxon>Ostariophysi</taxon>
        <taxon>Siluriformes</taxon>
        <taxon>Pangasiidae</taxon>
        <taxon>Pangasianodon</taxon>
    </lineage>
</organism>
<sequence>MVGHRSASFTHTFTHSPRGNLMMFWGKNLKFFLEKSKRITGGKTSIFFKKCSLWLVFRIQPQRHLMGFPRLPHINVDFFSFVPVSFTPEQLSVRSCLQVLSEIS</sequence>
<gene>
    <name evidence="1" type="ORF">PHYPO_G00164740</name>
</gene>
<protein>
    <submittedName>
        <fullName evidence="1">Uncharacterized protein</fullName>
    </submittedName>
</protein>
<comment type="caution">
    <text evidence="1">The sequence shown here is derived from an EMBL/GenBank/DDBJ whole genome shotgun (WGS) entry which is preliminary data.</text>
</comment>
<name>A0A5N5JGN9_PANHP</name>
<keyword evidence="2" id="KW-1185">Reference proteome</keyword>